<protein>
    <recommendedName>
        <fullName evidence="4">Tetratricopeptide repeat protein</fullName>
    </recommendedName>
</protein>
<keyword evidence="1" id="KW-0175">Coiled coil</keyword>
<keyword evidence="3" id="KW-1185">Reference proteome</keyword>
<gene>
    <name evidence="2" type="ORF">FLB61_11945</name>
</gene>
<dbReference type="Gene3D" id="1.25.40.10">
    <property type="entry name" value="Tetratricopeptide repeat domain"/>
    <property type="match status" value="1"/>
</dbReference>
<dbReference type="InterPro" id="IPR011990">
    <property type="entry name" value="TPR-like_helical_dom_sf"/>
</dbReference>
<accession>A0ABS7LAU9</accession>
<dbReference type="RefSeq" id="WP_087200749.1">
    <property type="nucleotide sequence ID" value="NZ_CP173660.1"/>
</dbReference>
<dbReference type="EMBL" id="VIRV01000026">
    <property type="protein sequence ID" value="MBY0759782.1"/>
    <property type="molecule type" value="Genomic_DNA"/>
</dbReference>
<name>A0ABS7LAU9_9FIRM</name>
<evidence type="ECO:0008006" key="4">
    <source>
        <dbReference type="Google" id="ProtNLM"/>
    </source>
</evidence>
<dbReference type="Proteomes" id="UP000779049">
    <property type="component" value="Unassembled WGS sequence"/>
</dbReference>
<organism evidence="2 3">
    <name type="scientific">Sellimonas caecigallum</name>
    <dbReference type="NCBI Taxonomy" id="2592333"/>
    <lineage>
        <taxon>Bacteria</taxon>
        <taxon>Bacillati</taxon>
        <taxon>Bacillota</taxon>
        <taxon>Clostridia</taxon>
        <taxon>Lachnospirales</taxon>
        <taxon>Lachnospiraceae</taxon>
        <taxon>Sellimonas</taxon>
    </lineage>
</organism>
<evidence type="ECO:0000313" key="2">
    <source>
        <dbReference type="EMBL" id="MBY0759782.1"/>
    </source>
</evidence>
<evidence type="ECO:0000313" key="3">
    <source>
        <dbReference type="Proteomes" id="UP000779049"/>
    </source>
</evidence>
<feature type="coiled-coil region" evidence="1">
    <location>
        <begin position="142"/>
        <end position="176"/>
    </location>
</feature>
<reference evidence="2 3" key="1">
    <citation type="journal article" date="2020" name="New Microbes New Infect">
        <title>Sellimonas caecigallum sp. nov., description and genome sequence of a new member of the Sellimonas genus isolated from the cecum of feral chicken.</title>
        <authorList>
            <person name="Wongkuna S."/>
            <person name="Ghimire S."/>
            <person name="Antony L."/>
            <person name="Chankhamhaengdecha S."/>
            <person name="Janvilisri T."/>
            <person name="Scaria J."/>
        </authorList>
    </citation>
    <scope>NUCLEOTIDE SEQUENCE [LARGE SCALE GENOMIC DNA]</scope>
    <source>
        <strain evidence="2 3">SW451</strain>
    </source>
</reference>
<evidence type="ECO:0000256" key="1">
    <source>
        <dbReference type="SAM" id="Coils"/>
    </source>
</evidence>
<sequence>MKNLWKKFDEITGECYIGMIQEKKDTGIWDKGFATLMEIIQSGREKDPDYAKELFLLDEETDYQYDIQGWIEDYMDELDINGRHQDLRTVCKKLMDTFCWEEDSPSELRFRIVCSFLDQGMEADAIRYAKDWEKEEPDNPLVEAALIYAQIAADELEEAEERAQRLLNEESVCEDKNVPLFNAAVKLYEAMGNQEAARKLNKKIDQYDEQFKKYFDLDDDLAFGDDFDDDWDEDDDLPF</sequence>
<comment type="caution">
    <text evidence="2">The sequence shown here is derived from an EMBL/GenBank/DDBJ whole genome shotgun (WGS) entry which is preliminary data.</text>
</comment>
<proteinExistence type="predicted"/>